<keyword evidence="1" id="KW-0472">Membrane</keyword>
<evidence type="ECO:0000313" key="2">
    <source>
        <dbReference type="EMBL" id="URQ62878.1"/>
    </source>
</evidence>
<feature type="transmembrane region" description="Helical" evidence="1">
    <location>
        <begin position="129"/>
        <end position="152"/>
    </location>
</feature>
<evidence type="ECO:0000256" key="1">
    <source>
        <dbReference type="SAM" id="Phobius"/>
    </source>
</evidence>
<feature type="transmembrane region" description="Helical" evidence="1">
    <location>
        <begin position="6"/>
        <end position="22"/>
    </location>
</feature>
<dbReference type="AlphaFoldDB" id="A0A9Q8U0A1"/>
<dbReference type="Proteomes" id="UP001056381">
    <property type="component" value="Chromosome"/>
</dbReference>
<dbReference type="EMBL" id="CP097966">
    <property type="protein sequence ID" value="URQ62878.1"/>
    <property type="molecule type" value="Genomic_DNA"/>
</dbReference>
<gene>
    <name evidence="2" type="ORF">M9B40_03905</name>
</gene>
<sequence length="154" mass="17699">MVDLSFSVLDILLLTGVILLFFRVRKNGSLRELVYISILFLYSYVVLNNMKAVHDYFLEQGFDYADAIYNVFIAVFATAGLPFINFFISFYIPKLSGIANLSIGCLIALFRYLLLIYLVLTLFPNLYDISLFANSFVINVMLSYVENIYIYLLS</sequence>
<evidence type="ECO:0000313" key="3">
    <source>
        <dbReference type="Proteomes" id="UP001056381"/>
    </source>
</evidence>
<organism evidence="2 3">
    <name type="scientific">SAR86 cluster bacterium</name>
    <dbReference type="NCBI Taxonomy" id="2030880"/>
    <lineage>
        <taxon>Bacteria</taxon>
        <taxon>Pseudomonadati</taxon>
        <taxon>Pseudomonadota</taxon>
        <taxon>Gammaproteobacteria</taxon>
        <taxon>SAR86 cluster</taxon>
    </lineage>
</organism>
<accession>A0A9Q8U0A1</accession>
<keyword evidence="1" id="KW-1133">Transmembrane helix</keyword>
<feature type="transmembrane region" description="Helical" evidence="1">
    <location>
        <begin position="99"/>
        <end position="123"/>
    </location>
</feature>
<protein>
    <submittedName>
        <fullName evidence="2">Uncharacterized protein</fullName>
    </submittedName>
</protein>
<proteinExistence type="predicted"/>
<feature type="transmembrane region" description="Helical" evidence="1">
    <location>
        <begin position="67"/>
        <end position="92"/>
    </location>
</feature>
<keyword evidence="3" id="KW-1185">Reference proteome</keyword>
<keyword evidence="1" id="KW-0812">Transmembrane</keyword>
<name>A0A9Q8U0A1_9GAMM</name>
<feature type="transmembrane region" description="Helical" evidence="1">
    <location>
        <begin position="29"/>
        <end position="47"/>
    </location>
</feature>
<reference evidence="2" key="1">
    <citation type="submission" date="2022-05" db="EMBL/GenBank/DDBJ databases">
        <title>Single-amplified genomics reveal most streamlined microbe among free-living bacteria.</title>
        <authorList>
            <person name="Roda-Garcia J."/>
            <person name="Haro-Moreno J.M."/>
            <person name="Rodriguez-Valera F."/>
            <person name="Almagro-Moreno S."/>
            <person name="Lopez-Perez M."/>
        </authorList>
    </citation>
    <scope>NUCLEOTIDE SEQUENCE</scope>
    <source>
        <strain evidence="2">TMED112-D2-2</strain>
    </source>
</reference>